<name>A0ABX0G5C0_9RHOB</name>
<feature type="active site" description="Charge relay system" evidence="5">
    <location>
        <position position="374"/>
    </location>
</feature>
<dbReference type="InterPro" id="IPR036852">
    <property type="entry name" value="Peptidase_S8/S53_dom_sf"/>
</dbReference>
<evidence type="ECO:0000256" key="2">
    <source>
        <dbReference type="ARBA" id="ARBA00022670"/>
    </source>
</evidence>
<keyword evidence="3 5" id="KW-0378">Hydrolase</keyword>
<dbReference type="SUPFAM" id="SSF52743">
    <property type="entry name" value="Subtilisin-like"/>
    <property type="match status" value="1"/>
</dbReference>
<evidence type="ECO:0000313" key="8">
    <source>
        <dbReference type="Proteomes" id="UP001515660"/>
    </source>
</evidence>
<dbReference type="InterPro" id="IPR043504">
    <property type="entry name" value="Peptidase_S1_PA_chymotrypsin"/>
</dbReference>
<evidence type="ECO:0000256" key="5">
    <source>
        <dbReference type="PROSITE-ProRule" id="PRU01240"/>
    </source>
</evidence>
<evidence type="ECO:0000256" key="3">
    <source>
        <dbReference type="ARBA" id="ARBA00022801"/>
    </source>
</evidence>
<reference evidence="7 8" key="1">
    <citation type="journal article" date="2022" name="Microorganisms">
        <title>Genome Sequence and Characterization of a Xanthorhodopsin-Containing, Aerobic Anoxygenic Phototrophic Rhodobacter Species, Isolated from Mesophilic Conditions at Yellowstone National Park.</title>
        <authorList>
            <person name="Kyndt J.A."/>
            <person name="Robertson S."/>
            <person name="Shoffstall I.B."/>
            <person name="Ramaley R.F."/>
            <person name="Meyer T.E."/>
        </authorList>
    </citation>
    <scope>NUCLEOTIDE SEQUENCE [LARGE SCALE GENOMIC DNA]</scope>
    <source>
        <strain evidence="7 8">M37P</strain>
    </source>
</reference>
<keyword evidence="4 5" id="KW-0720">Serine protease</keyword>
<organism evidence="7 8">
    <name type="scientific">Rhodobacter calidifons</name>
    <dbReference type="NCBI Taxonomy" id="2715277"/>
    <lineage>
        <taxon>Bacteria</taxon>
        <taxon>Pseudomonadati</taxon>
        <taxon>Pseudomonadota</taxon>
        <taxon>Alphaproteobacteria</taxon>
        <taxon>Rhodobacterales</taxon>
        <taxon>Rhodobacter group</taxon>
        <taxon>Rhodobacter</taxon>
    </lineage>
</organism>
<evidence type="ECO:0000313" key="7">
    <source>
        <dbReference type="EMBL" id="NHB75991.1"/>
    </source>
</evidence>
<keyword evidence="2 5" id="KW-0645">Protease</keyword>
<dbReference type="Gene3D" id="2.40.10.10">
    <property type="entry name" value="Trypsin-like serine proteases"/>
    <property type="match status" value="2"/>
</dbReference>
<dbReference type="CDD" id="cd00306">
    <property type="entry name" value="Peptidases_S8_S53"/>
    <property type="match status" value="1"/>
</dbReference>
<dbReference type="EMBL" id="JAANHS010000002">
    <property type="protein sequence ID" value="NHB75991.1"/>
    <property type="molecule type" value="Genomic_DNA"/>
</dbReference>
<sequence>MSLSGLPFLRSLMQEAAPEDGRSLYDPDRLRLALTVPAGGEDGATLRKRLAGLLGSDRFALEPLFEAAEPDEPLTYTFAPHGLDRTLPEDVLFAISADLRKALGLVACDPDIGAAVYVEPVPEVPAGTEGVVMDAICWAKGIAPEPKTWALETTRVLQAWALSPGKGQGIIVAQPDTGIADHAEFADTTFDFSKSLNLIEGGKQPTDPLLPSMSNPGHGTGTGSVLASGEGGLMKGAAPKATLVPIRAINDVKIVNAAPVARAIDHAVNVGAHVISMSLGGIPTFALRQAVRRAVRNNVILVAAAGNCIGAVVWPAAYPEMIAVGGTNQKDKKWKGSSHGPAVDISAPAEFVWRADRQKSTAPRDGVVGGQGTSFATALTAGIAALWLGHHGRAQVIAEANRRGISVQALFRTAAQQTARKPPGFPSGLGAGVINAEALLQLPLAGIAAAAPESPLDPDPSGGIEQALTRLFGPGRVDPDFDWDAYGPEVAALALADARAGRSPRGPGREARAFRMASPGLADAAAASRDPRLAQLALRGRPRAPSILIPAPVDEGRVNRVLTGIAATRVPGITAESAAAMDPKVGQARLDPQGRQEFLHPLAERLANSSQTVDLNRLDEGLARLHAEGTSARLDDTVMIQLEALVSLTERPAIAVNWRTTPEGRQVQTIDTDHPDLGQFAGLLALARQDLEDGPLQAVGRIDGDGIHLGTGFVAGQGLVMTNRHVLEEFASPLPRADSPRRWQMVRAATIDFSPSGNDPAQKFAIEEVAFAGPQQISRLPISFDKLDMALLRVQTVNAAGMALPKPFRVNADTAWRGADANLFVVGYPAPPTAVPRDERGAMRHDVVERLRELFGLNYRRKYFSPGLAQSARAWVFDHDATTLGGNSGSVVGHLAGDLPAVGLHFAGDWLRANHAHDLAQVRLTTPGLSVLVP</sequence>
<evidence type="ECO:0000256" key="1">
    <source>
        <dbReference type="ARBA" id="ARBA00011073"/>
    </source>
</evidence>
<comment type="similarity">
    <text evidence="1 5">Belongs to the peptidase S8 family.</text>
</comment>
<dbReference type="Pfam" id="PF00082">
    <property type="entry name" value="Peptidase_S8"/>
    <property type="match status" value="1"/>
</dbReference>
<feature type="domain" description="Peptidase S8/S53" evidence="6">
    <location>
        <begin position="167"/>
        <end position="432"/>
    </location>
</feature>
<evidence type="ECO:0000256" key="4">
    <source>
        <dbReference type="ARBA" id="ARBA00022825"/>
    </source>
</evidence>
<dbReference type="Pfam" id="PF13365">
    <property type="entry name" value="Trypsin_2"/>
    <property type="match status" value="1"/>
</dbReference>
<dbReference type="SUPFAM" id="SSF50494">
    <property type="entry name" value="Trypsin-like serine proteases"/>
    <property type="match status" value="1"/>
</dbReference>
<feature type="active site" description="Charge relay system" evidence="5">
    <location>
        <position position="176"/>
    </location>
</feature>
<comment type="caution">
    <text evidence="7">The sequence shown here is derived from an EMBL/GenBank/DDBJ whole genome shotgun (WGS) entry which is preliminary data.</text>
</comment>
<dbReference type="PANTHER" id="PTHR43806:SF11">
    <property type="entry name" value="CEREVISIN-RELATED"/>
    <property type="match status" value="1"/>
</dbReference>
<dbReference type="PROSITE" id="PS51892">
    <property type="entry name" value="SUBTILASE"/>
    <property type="match status" value="1"/>
</dbReference>
<dbReference type="Proteomes" id="UP001515660">
    <property type="component" value="Unassembled WGS sequence"/>
</dbReference>
<keyword evidence="8" id="KW-1185">Reference proteome</keyword>
<dbReference type="Gene3D" id="3.40.50.200">
    <property type="entry name" value="Peptidase S8/S53 domain"/>
    <property type="match status" value="1"/>
</dbReference>
<gene>
    <name evidence="7" type="ORF">G8O29_04435</name>
</gene>
<protein>
    <submittedName>
        <fullName evidence="7">S8 family serine peptidase</fullName>
    </submittedName>
</protein>
<accession>A0ABX0G5C0</accession>
<dbReference type="InterPro" id="IPR000209">
    <property type="entry name" value="Peptidase_S8/S53_dom"/>
</dbReference>
<dbReference type="InterPro" id="IPR050131">
    <property type="entry name" value="Peptidase_S8_subtilisin-like"/>
</dbReference>
<feature type="active site" description="Charge relay system" evidence="5">
    <location>
        <position position="218"/>
    </location>
</feature>
<dbReference type="InterPro" id="IPR015500">
    <property type="entry name" value="Peptidase_S8_subtilisin-rel"/>
</dbReference>
<evidence type="ECO:0000259" key="6">
    <source>
        <dbReference type="Pfam" id="PF00082"/>
    </source>
</evidence>
<dbReference type="PRINTS" id="PR00723">
    <property type="entry name" value="SUBTILISIN"/>
</dbReference>
<dbReference type="InterPro" id="IPR009003">
    <property type="entry name" value="Peptidase_S1_PA"/>
</dbReference>
<dbReference type="PANTHER" id="PTHR43806">
    <property type="entry name" value="PEPTIDASE S8"/>
    <property type="match status" value="1"/>
</dbReference>
<proteinExistence type="inferred from homology"/>
<dbReference type="RefSeq" id="WP_166402004.1">
    <property type="nucleotide sequence ID" value="NZ_JAANHS010000002.1"/>
</dbReference>